<dbReference type="InterPro" id="IPR005501">
    <property type="entry name" value="LamB/YcsF/PxpA-like"/>
</dbReference>
<comment type="function">
    <text evidence="1">Catalyzes the cleavage of 5-oxoproline to form L-glutamate coupled to the hydrolysis of ATP to ADP and inorganic phosphate.</text>
</comment>
<dbReference type="Proteomes" id="UP000198755">
    <property type="component" value="Unassembled WGS sequence"/>
</dbReference>
<organism evidence="2 3">
    <name type="scientific">Methylocapsa palsarum</name>
    <dbReference type="NCBI Taxonomy" id="1612308"/>
    <lineage>
        <taxon>Bacteria</taxon>
        <taxon>Pseudomonadati</taxon>
        <taxon>Pseudomonadota</taxon>
        <taxon>Alphaproteobacteria</taxon>
        <taxon>Hyphomicrobiales</taxon>
        <taxon>Beijerinckiaceae</taxon>
        <taxon>Methylocapsa</taxon>
    </lineage>
</organism>
<dbReference type="HAMAP" id="MF_00691">
    <property type="entry name" value="PxpA"/>
    <property type="match status" value="1"/>
</dbReference>
<evidence type="ECO:0000313" key="3">
    <source>
        <dbReference type="Proteomes" id="UP000198755"/>
    </source>
</evidence>
<dbReference type="CDD" id="cd10787">
    <property type="entry name" value="LamB_YcsF_like"/>
    <property type="match status" value="1"/>
</dbReference>
<keyword evidence="1" id="KW-0547">Nucleotide-binding</keyword>
<dbReference type="PANTHER" id="PTHR30292:SF0">
    <property type="entry name" value="5-OXOPROLINASE SUBUNIT A"/>
    <property type="match status" value="1"/>
</dbReference>
<keyword evidence="3" id="KW-1185">Reference proteome</keyword>
<dbReference type="NCBIfam" id="NF003816">
    <property type="entry name" value="PRK05406.1-5"/>
    <property type="match status" value="1"/>
</dbReference>
<evidence type="ECO:0000256" key="1">
    <source>
        <dbReference type="HAMAP-Rule" id="MF_00691"/>
    </source>
</evidence>
<dbReference type="EC" id="3.5.2.9" evidence="1"/>
<dbReference type="STRING" id="1612308.SAMN05444581_108181"/>
<dbReference type="GO" id="GO:0005524">
    <property type="term" value="F:ATP binding"/>
    <property type="evidence" value="ECO:0007669"/>
    <property type="project" value="UniProtKB-UniRule"/>
</dbReference>
<dbReference type="AlphaFoldDB" id="A0A1I3ZW23"/>
<dbReference type="EMBL" id="FOSN01000008">
    <property type="protein sequence ID" value="SFK48090.1"/>
    <property type="molecule type" value="Genomic_DNA"/>
</dbReference>
<sequence length="254" mass="26459">MRSVDLNCDCGEGFGVYAMGDDSSMLGIVTSASIACGFHAGDPEIMARTFKMARAKGVAAGAHPGFPDLWGFGRRKLAFSPDEIERLVAYQIGAAMALAAYAGHRLTYVKIHGALSNLAMEDAAIAQAAARAVRAVDPRLCFLAVAGTRLVAAGQAQGLKVASEIYADRGYTEEGLLMDRSCPGAILSDAAEIADRVLAMVEESAIVTASGKRLPVEIDSICVHGDNPNAVAMARSLRSRLEGAGVALAPFAPC</sequence>
<comment type="catalytic activity">
    <reaction evidence="1">
        <text>5-oxo-L-proline + ATP + 2 H2O = L-glutamate + ADP + phosphate + H(+)</text>
        <dbReference type="Rhea" id="RHEA:10348"/>
        <dbReference type="ChEBI" id="CHEBI:15377"/>
        <dbReference type="ChEBI" id="CHEBI:15378"/>
        <dbReference type="ChEBI" id="CHEBI:29985"/>
        <dbReference type="ChEBI" id="CHEBI:30616"/>
        <dbReference type="ChEBI" id="CHEBI:43474"/>
        <dbReference type="ChEBI" id="CHEBI:58402"/>
        <dbReference type="ChEBI" id="CHEBI:456216"/>
        <dbReference type="EC" id="3.5.2.9"/>
    </reaction>
</comment>
<dbReference type="SUPFAM" id="SSF88713">
    <property type="entry name" value="Glycoside hydrolase/deacetylase"/>
    <property type="match status" value="1"/>
</dbReference>
<reference evidence="2 3" key="1">
    <citation type="submission" date="2016-10" db="EMBL/GenBank/DDBJ databases">
        <authorList>
            <person name="de Groot N.N."/>
        </authorList>
    </citation>
    <scope>NUCLEOTIDE SEQUENCE [LARGE SCALE GENOMIC DNA]</scope>
    <source>
        <strain evidence="2 3">NE2</strain>
    </source>
</reference>
<dbReference type="GO" id="GO:0005975">
    <property type="term" value="P:carbohydrate metabolic process"/>
    <property type="evidence" value="ECO:0007669"/>
    <property type="project" value="InterPro"/>
</dbReference>
<dbReference type="NCBIfam" id="NF003814">
    <property type="entry name" value="PRK05406.1-3"/>
    <property type="match status" value="1"/>
</dbReference>
<comment type="subunit">
    <text evidence="1">Forms a complex composed of PxpA, PxpB and PxpC.</text>
</comment>
<dbReference type="RefSeq" id="WP_091682185.1">
    <property type="nucleotide sequence ID" value="NZ_FOSN01000008.1"/>
</dbReference>
<dbReference type="Pfam" id="PF03746">
    <property type="entry name" value="LamB_YcsF"/>
    <property type="match status" value="1"/>
</dbReference>
<keyword evidence="1" id="KW-0067">ATP-binding</keyword>
<proteinExistence type="inferred from homology"/>
<keyword evidence="1" id="KW-0378">Hydrolase</keyword>
<evidence type="ECO:0000313" key="2">
    <source>
        <dbReference type="EMBL" id="SFK48090.1"/>
    </source>
</evidence>
<accession>A0A1I3ZW23</accession>
<dbReference type="GO" id="GO:0017168">
    <property type="term" value="F:5-oxoprolinase (ATP-hydrolyzing) activity"/>
    <property type="evidence" value="ECO:0007669"/>
    <property type="project" value="UniProtKB-UniRule"/>
</dbReference>
<comment type="similarity">
    <text evidence="1">Belongs to the LamB/PxpA family.</text>
</comment>
<dbReference type="OrthoDB" id="9773478at2"/>
<dbReference type="InterPro" id="IPR011330">
    <property type="entry name" value="Glyco_hydro/deAcase_b/a-brl"/>
</dbReference>
<dbReference type="PANTHER" id="PTHR30292">
    <property type="entry name" value="UNCHARACTERIZED PROTEIN YBGL-RELATED"/>
    <property type="match status" value="1"/>
</dbReference>
<gene>
    <name evidence="1" type="primary">pxpA</name>
    <name evidence="2" type="ORF">SAMN05444581_108181</name>
</gene>
<name>A0A1I3ZW23_9HYPH</name>
<protein>
    <recommendedName>
        <fullName evidence="1">5-oxoprolinase subunit A</fullName>
        <shortName evidence="1">5-OPase subunit A</shortName>
        <ecNumber evidence="1">3.5.2.9</ecNumber>
    </recommendedName>
    <alternativeName>
        <fullName evidence="1">5-oxoprolinase (ATP-hydrolyzing) subunit A</fullName>
    </alternativeName>
</protein>
<dbReference type="Gene3D" id="3.20.20.370">
    <property type="entry name" value="Glycoside hydrolase/deacetylase"/>
    <property type="match status" value="1"/>
</dbReference>